<dbReference type="InterPro" id="IPR016208">
    <property type="entry name" value="Ald_Oxase/xanthine_DH-like"/>
</dbReference>
<dbReference type="GO" id="GO:0005506">
    <property type="term" value="F:iron ion binding"/>
    <property type="evidence" value="ECO:0007669"/>
    <property type="project" value="InterPro"/>
</dbReference>
<evidence type="ECO:0000313" key="3">
    <source>
        <dbReference type="EMBL" id="MPM56621.1"/>
    </source>
</evidence>
<dbReference type="GO" id="GO:0033727">
    <property type="term" value="F:aldehyde dehydrogenase (FAD-independent) activity"/>
    <property type="evidence" value="ECO:0007669"/>
    <property type="project" value="UniProtKB-EC"/>
</dbReference>
<name>A0A645AWD4_9ZZZZ</name>
<feature type="domain" description="Aldehyde oxidase/xanthine dehydrogenase first molybdopterin binding" evidence="1">
    <location>
        <begin position="2"/>
        <end position="80"/>
    </location>
</feature>
<comment type="caution">
    <text evidence="3">The sequence shown here is derived from an EMBL/GenBank/DDBJ whole genome shotgun (WGS) entry which is preliminary data.</text>
</comment>
<evidence type="ECO:0000259" key="1">
    <source>
        <dbReference type="Pfam" id="PF02738"/>
    </source>
</evidence>
<dbReference type="PANTHER" id="PTHR11908">
    <property type="entry name" value="XANTHINE DEHYDROGENASE"/>
    <property type="match status" value="1"/>
</dbReference>
<feature type="domain" description="Aldehyde oxidase/xanthine dehydrogenase second molybdopterin binding" evidence="2">
    <location>
        <begin position="245"/>
        <end position="356"/>
    </location>
</feature>
<dbReference type="PANTHER" id="PTHR11908:SF157">
    <property type="entry name" value="XANTHINE DEHYDROGENASE SUBUNIT D-RELATED"/>
    <property type="match status" value="1"/>
</dbReference>
<feature type="domain" description="Aldehyde oxidase/xanthine dehydrogenase second molybdopterin binding" evidence="2">
    <location>
        <begin position="114"/>
        <end position="243"/>
    </location>
</feature>
<accession>A0A645AWD4</accession>
<dbReference type="EMBL" id="VSSQ01015847">
    <property type="protein sequence ID" value="MPM56621.1"/>
    <property type="molecule type" value="Genomic_DNA"/>
</dbReference>
<dbReference type="Gene3D" id="3.30.365.10">
    <property type="entry name" value="Aldehyde oxidase/xanthine dehydrogenase, molybdopterin binding domain"/>
    <property type="match status" value="3"/>
</dbReference>
<dbReference type="InterPro" id="IPR008274">
    <property type="entry name" value="AldOxase/xan_DH_MoCoBD1"/>
</dbReference>
<dbReference type="InterPro" id="IPR046867">
    <property type="entry name" value="AldOxase/xan_DH_MoCoBD2"/>
</dbReference>
<protein>
    <submittedName>
        <fullName evidence="3">Aldehyde oxidoreductase</fullName>
        <ecNumber evidence="3">1.2.99.7</ecNumber>
    </submittedName>
</protein>
<proteinExistence type="predicted"/>
<keyword evidence="3" id="KW-0560">Oxidoreductase</keyword>
<dbReference type="AlphaFoldDB" id="A0A645AWD4"/>
<dbReference type="Pfam" id="PF20256">
    <property type="entry name" value="MoCoBD_2"/>
    <property type="match status" value="2"/>
</dbReference>
<evidence type="ECO:0000259" key="2">
    <source>
        <dbReference type="Pfam" id="PF20256"/>
    </source>
</evidence>
<dbReference type="InterPro" id="IPR037165">
    <property type="entry name" value="AldOxase/xan_DH_Mopterin-bd_sf"/>
</dbReference>
<gene>
    <name evidence="3" type="primary">mop_10</name>
    <name evidence="3" type="ORF">SDC9_103430</name>
</gene>
<dbReference type="SUPFAM" id="SSF56003">
    <property type="entry name" value="Molybdenum cofactor-binding domain"/>
    <property type="match status" value="1"/>
</dbReference>
<reference evidence="3" key="1">
    <citation type="submission" date="2019-08" db="EMBL/GenBank/DDBJ databases">
        <authorList>
            <person name="Kucharzyk K."/>
            <person name="Murdoch R.W."/>
            <person name="Higgins S."/>
            <person name="Loffler F."/>
        </authorList>
    </citation>
    <scope>NUCLEOTIDE SEQUENCE</scope>
</reference>
<sequence length="420" mass="46192">MYNSGAYTTLTPVVLQRGLICSSGVYNIENLCVAGRAVKTNTIPNGAFRGFGAPQTFFAVEMMMDHVAKKLGKDPLEFKAQHIVKQGDATSTSGKYHFHVPLPEMIDRIDTITDYRNKTKLYKNQTGRYRKGIGMSLFFHGCGFTGSGERDLIKAVAKLRKNSDDTVEILTANTDMGQGIKTTFSKIVAKTLGIPNERVIVENPDTDQVPDSGPTAASRSLMVVGELLRRAAERLKKEWKSGEKQLIEEHYVHPDFLIPFSIEKFRGDAYPDYAWGVNVIEVEVDTLTATQKVLGAWGVYDVGVPIDMNIIQGQMQGGFLQGIGYASMENISYNSEGRIRNNSFSDYIIPTAVDVPNLITEVMNNPYIEGPFGAKGAGELPTVGPAAAYIQALENAINTDVNKIPFTAEDTMKVLQEVLK</sequence>
<dbReference type="Pfam" id="PF02738">
    <property type="entry name" value="MoCoBD_1"/>
    <property type="match status" value="1"/>
</dbReference>
<dbReference type="EC" id="1.2.99.7" evidence="3"/>
<organism evidence="3">
    <name type="scientific">bioreactor metagenome</name>
    <dbReference type="NCBI Taxonomy" id="1076179"/>
    <lineage>
        <taxon>unclassified sequences</taxon>
        <taxon>metagenomes</taxon>
        <taxon>ecological metagenomes</taxon>
    </lineage>
</organism>